<accession>A0A829A328</accession>
<reference evidence="1 2" key="1">
    <citation type="submission" date="2012-12" db="EMBL/GenBank/DDBJ databases">
        <title>The Genome Sequence of Enterococcus faecium E2039.</title>
        <authorList>
            <consortium name="The Broad Institute Genome Sequencing Platform"/>
            <consortium name="The Broad Institute Genome Sequencing Center for Infectious Disease"/>
            <person name="Earl A.M."/>
            <person name="Gilmore M.S."/>
            <person name="van Schaik W."/>
            <person name="Lebreton F."/>
            <person name="Willems R.J."/>
            <person name="Walker B."/>
            <person name="Young S.K."/>
            <person name="Zeng Q."/>
            <person name="Gargeya S."/>
            <person name="Fitzgerald M."/>
            <person name="Haas B."/>
            <person name="Abouelleil A."/>
            <person name="Alvarado L."/>
            <person name="Arachchi H.M."/>
            <person name="Berlin A.M."/>
            <person name="Chapman S.B."/>
            <person name="Dewar J."/>
            <person name="Goldberg J."/>
            <person name="Griggs A."/>
            <person name="Gujja S."/>
            <person name="Hansen M."/>
            <person name="Howarth C."/>
            <person name="Imamovic A."/>
            <person name="Larimer J."/>
            <person name="McCowan C."/>
            <person name="Murphy C."/>
            <person name="Neiman D."/>
            <person name="Pearson M."/>
            <person name="Priest M."/>
            <person name="Roberts A."/>
            <person name="Saif S."/>
            <person name="Shea T."/>
            <person name="Sisk P."/>
            <person name="Sykes S."/>
            <person name="Wortman J."/>
            <person name="Nusbaum C."/>
            <person name="Birren B."/>
        </authorList>
    </citation>
    <scope>NUCLEOTIDE SEQUENCE [LARGE SCALE GENOMIC DNA]</scope>
    <source>
        <strain evidence="1 2">E2039</strain>
    </source>
</reference>
<dbReference type="AlphaFoldDB" id="A0A829A328"/>
<comment type="caution">
    <text evidence="1">The sequence shown here is derived from an EMBL/GenBank/DDBJ whole genome shotgun (WGS) entry which is preliminary data.</text>
</comment>
<dbReference type="EMBL" id="AHXS01000027">
    <property type="protein sequence ID" value="ELB38154.1"/>
    <property type="molecule type" value="Genomic_DNA"/>
</dbReference>
<evidence type="ECO:0000313" key="1">
    <source>
        <dbReference type="EMBL" id="ELB38154.1"/>
    </source>
</evidence>
<protein>
    <submittedName>
        <fullName evidence="1">Uncharacterized protein</fullName>
    </submittedName>
</protein>
<name>A0A829A328_ENTFC</name>
<proteinExistence type="predicted"/>
<gene>
    <name evidence="1" type="ORF">OKA_05541</name>
</gene>
<organism evidence="1 2">
    <name type="scientific">Enterococcus faecium EnGen0026</name>
    <dbReference type="NCBI Taxonomy" id="1138917"/>
    <lineage>
        <taxon>Bacteria</taxon>
        <taxon>Bacillati</taxon>
        <taxon>Bacillota</taxon>
        <taxon>Bacilli</taxon>
        <taxon>Lactobacillales</taxon>
        <taxon>Enterococcaceae</taxon>
        <taxon>Enterococcus</taxon>
    </lineage>
</organism>
<dbReference type="Proteomes" id="UP000010504">
    <property type="component" value="Unassembled WGS sequence"/>
</dbReference>
<evidence type="ECO:0000313" key="2">
    <source>
        <dbReference type="Proteomes" id="UP000010504"/>
    </source>
</evidence>
<sequence>MEQLWDTKLYPLLKDYFRGEHKAKEKLEILEKVYSNDGDLDEAETSTR</sequence>